<evidence type="ECO:0000313" key="1">
    <source>
        <dbReference type="EMBL" id="QCD89177.1"/>
    </source>
</evidence>
<name>A0A4D6LKS6_VIGUN</name>
<reference evidence="1 2" key="1">
    <citation type="submission" date="2019-04" db="EMBL/GenBank/DDBJ databases">
        <title>An improved genome assembly and genetic linkage map for asparagus bean, Vigna unguiculata ssp. sesquipedialis.</title>
        <authorList>
            <person name="Xia Q."/>
            <person name="Zhang R."/>
            <person name="Dong Y."/>
        </authorList>
    </citation>
    <scope>NUCLEOTIDE SEQUENCE [LARGE SCALE GENOMIC DNA]</scope>
    <source>
        <tissue evidence="1">Leaf</tissue>
    </source>
</reference>
<organism evidence="1 2">
    <name type="scientific">Vigna unguiculata</name>
    <name type="common">Cowpea</name>
    <dbReference type="NCBI Taxonomy" id="3917"/>
    <lineage>
        <taxon>Eukaryota</taxon>
        <taxon>Viridiplantae</taxon>
        <taxon>Streptophyta</taxon>
        <taxon>Embryophyta</taxon>
        <taxon>Tracheophyta</taxon>
        <taxon>Spermatophyta</taxon>
        <taxon>Magnoliopsida</taxon>
        <taxon>eudicotyledons</taxon>
        <taxon>Gunneridae</taxon>
        <taxon>Pentapetalae</taxon>
        <taxon>rosids</taxon>
        <taxon>fabids</taxon>
        <taxon>Fabales</taxon>
        <taxon>Fabaceae</taxon>
        <taxon>Papilionoideae</taxon>
        <taxon>50 kb inversion clade</taxon>
        <taxon>NPAAA clade</taxon>
        <taxon>indigoferoid/millettioid clade</taxon>
        <taxon>Phaseoleae</taxon>
        <taxon>Vigna</taxon>
    </lineage>
</organism>
<protein>
    <submittedName>
        <fullName evidence="1">Uncharacterized protein</fullName>
    </submittedName>
</protein>
<proteinExistence type="predicted"/>
<sequence>MNLPAHIVTCSPPSMNLHAHGTTSPKPSPHHCIQTTYISQNPQHYRLAQPKHRQAKPVQTAWWNTPCHQALASRRPIGAGSIAWQITSCPRCYAVQEPLMLVQSPSAHTRAVRRYTMLVHCYRMAANTMPPGDASVLGKSRFLYALGHHST</sequence>
<evidence type="ECO:0000313" key="2">
    <source>
        <dbReference type="Proteomes" id="UP000501690"/>
    </source>
</evidence>
<keyword evidence="2" id="KW-1185">Reference proteome</keyword>
<gene>
    <name evidence="1" type="ORF">DEO72_LG4g116</name>
</gene>
<dbReference type="AlphaFoldDB" id="A0A4D6LKS6"/>
<dbReference type="EMBL" id="CP039348">
    <property type="protein sequence ID" value="QCD89177.1"/>
    <property type="molecule type" value="Genomic_DNA"/>
</dbReference>
<dbReference type="Proteomes" id="UP000501690">
    <property type="component" value="Linkage Group LG4"/>
</dbReference>
<accession>A0A4D6LKS6</accession>